<dbReference type="EMBL" id="CP069028">
    <property type="protein sequence ID" value="QRC96913.1"/>
    <property type="molecule type" value="Genomic_DNA"/>
</dbReference>
<dbReference type="VEuPathDB" id="FungiDB:JI435_017960"/>
<dbReference type="Proteomes" id="UP000663193">
    <property type="component" value="Chromosome 6"/>
</dbReference>
<evidence type="ECO:0000313" key="4">
    <source>
        <dbReference type="Proteomes" id="UP000663193"/>
    </source>
</evidence>
<dbReference type="OrthoDB" id="3796910at2759"/>
<dbReference type="AlphaFoldDB" id="A0A7U2I002"/>
<feature type="chain" id="PRO_5031462239" evidence="2">
    <location>
        <begin position="23"/>
        <end position="218"/>
    </location>
</feature>
<name>A0A7U2I002_PHANO</name>
<evidence type="ECO:0000256" key="2">
    <source>
        <dbReference type="SAM" id="SignalP"/>
    </source>
</evidence>
<organism evidence="3 4">
    <name type="scientific">Phaeosphaeria nodorum (strain SN15 / ATCC MYA-4574 / FGSC 10173)</name>
    <name type="common">Glume blotch fungus</name>
    <name type="synonym">Parastagonospora nodorum</name>
    <dbReference type="NCBI Taxonomy" id="321614"/>
    <lineage>
        <taxon>Eukaryota</taxon>
        <taxon>Fungi</taxon>
        <taxon>Dikarya</taxon>
        <taxon>Ascomycota</taxon>
        <taxon>Pezizomycotina</taxon>
        <taxon>Dothideomycetes</taxon>
        <taxon>Pleosporomycetidae</taxon>
        <taxon>Pleosporales</taxon>
        <taxon>Pleosporineae</taxon>
        <taxon>Phaeosphaeriaceae</taxon>
        <taxon>Parastagonospora</taxon>
    </lineage>
</organism>
<keyword evidence="1" id="KW-1133">Transmembrane helix</keyword>
<evidence type="ECO:0000313" key="3">
    <source>
        <dbReference type="EMBL" id="QRC96913.1"/>
    </source>
</evidence>
<reference evidence="4" key="1">
    <citation type="journal article" date="2021" name="BMC Genomics">
        <title>Chromosome-level genome assembly and manually-curated proteome of model necrotroph Parastagonospora nodorum Sn15 reveals a genome-wide trove of candidate effector homologs, and redundancy of virulence-related functions within an accessory chromosome.</title>
        <authorList>
            <person name="Bertazzoni S."/>
            <person name="Jones D.A.B."/>
            <person name="Phan H.T."/>
            <person name="Tan K.-C."/>
            <person name="Hane J.K."/>
        </authorList>
    </citation>
    <scope>NUCLEOTIDE SEQUENCE [LARGE SCALE GENOMIC DNA]</scope>
    <source>
        <strain evidence="4">SN15 / ATCC MYA-4574 / FGSC 10173)</strain>
    </source>
</reference>
<sequence>MRFSNLAVFALTGLTIASPVVSKRDTNADVVSLLTDLYATVQTYTGAISTSSLPHLPSSSFHHTILTTRSSDATLATLSPSSSILEKTAAAPLVGEQISKITAAITSTAGEIKALPPVTGGEPTTITTTSTSPTEKRQVGAIAVAALLGLIIVEIFATLGAAILVLGVGLLLVFTTPMVSSLSLLILTVQAVLNVVLLGVTTLLNTILTSLALGVSGL</sequence>
<feature type="signal peptide" evidence="2">
    <location>
        <begin position="1"/>
        <end position="22"/>
    </location>
</feature>
<evidence type="ECO:0000256" key="1">
    <source>
        <dbReference type="SAM" id="Phobius"/>
    </source>
</evidence>
<keyword evidence="1" id="KW-0812">Transmembrane</keyword>
<keyword evidence="4" id="KW-1185">Reference proteome</keyword>
<gene>
    <name evidence="3" type="ORF">JI435_017960</name>
</gene>
<keyword evidence="1" id="KW-0472">Membrane</keyword>
<accession>A0A7U2I002</accession>
<feature type="transmembrane region" description="Helical" evidence="1">
    <location>
        <begin position="184"/>
        <end position="208"/>
    </location>
</feature>
<proteinExistence type="predicted"/>
<protein>
    <submittedName>
        <fullName evidence="3">Uncharacterized protein</fullName>
    </submittedName>
</protein>
<keyword evidence="2" id="KW-0732">Signal</keyword>
<feature type="transmembrane region" description="Helical" evidence="1">
    <location>
        <begin position="139"/>
        <end position="172"/>
    </location>
</feature>